<evidence type="ECO:0000256" key="1">
    <source>
        <dbReference type="ARBA" id="ARBA00004141"/>
    </source>
</evidence>
<dbReference type="InterPro" id="IPR011701">
    <property type="entry name" value="MFS"/>
</dbReference>
<keyword evidence="9" id="KW-1185">Reference proteome</keyword>
<dbReference type="PANTHER" id="PTHR42718">
    <property type="entry name" value="MAJOR FACILITATOR SUPERFAMILY MULTIDRUG TRANSPORTER MFSC"/>
    <property type="match status" value="1"/>
</dbReference>
<evidence type="ECO:0000256" key="6">
    <source>
        <dbReference type="SAM" id="Phobius"/>
    </source>
</evidence>
<feature type="transmembrane region" description="Helical" evidence="6">
    <location>
        <begin position="95"/>
        <end position="113"/>
    </location>
</feature>
<protein>
    <submittedName>
        <fullName evidence="8">DHA2 family multidrug resistance protein</fullName>
    </submittedName>
</protein>
<dbReference type="AlphaFoldDB" id="A0A366EVS8"/>
<feature type="transmembrane region" description="Helical" evidence="6">
    <location>
        <begin position="285"/>
        <end position="306"/>
    </location>
</feature>
<feature type="transmembrane region" description="Helical" evidence="6">
    <location>
        <begin position="27"/>
        <end position="46"/>
    </location>
</feature>
<dbReference type="PANTHER" id="PTHR42718:SF9">
    <property type="entry name" value="MAJOR FACILITATOR SUPERFAMILY MULTIDRUG TRANSPORTER MFSC"/>
    <property type="match status" value="1"/>
</dbReference>
<dbReference type="PROSITE" id="PS50850">
    <property type="entry name" value="MFS"/>
    <property type="match status" value="1"/>
</dbReference>
<feature type="transmembrane region" description="Helical" evidence="6">
    <location>
        <begin position="383"/>
        <end position="401"/>
    </location>
</feature>
<keyword evidence="4 6" id="KW-1133">Transmembrane helix</keyword>
<keyword evidence="2" id="KW-0813">Transport</keyword>
<gene>
    <name evidence="8" type="ORF">DFR50_13049</name>
</gene>
<proteinExistence type="predicted"/>
<feature type="transmembrane region" description="Helical" evidence="6">
    <location>
        <begin position="66"/>
        <end position="88"/>
    </location>
</feature>
<dbReference type="EMBL" id="QNRK01000030">
    <property type="protein sequence ID" value="RBP06492.1"/>
    <property type="molecule type" value="Genomic_DNA"/>
</dbReference>
<comment type="subcellular location">
    <subcellularLocation>
        <location evidence="1">Membrane</location>
        <topology evidence="1">Multi-pass membrane protein</topology>
    </subcellularLocation>
</comment>
<evidence type="ECO:0000313" key="9">
    <source>
        <dbReference type="Proteomes" id="UP000253529"/>
    </source>
</evidence>
<evidence type="ECO:0000259" key="7">
    <source>
        <dbReference type="PROSITE" id="PS50850"/>
    </source>
</evidence>
<dbReference type="InterPro" id="IPR036259">
    <property type="entry name" value="MFS_trans_sf"/>
</dbReference>
<name>A0A366EVS8_9HYPH</name>
<dbReference type="RefSeq" id="WP_170153350.1">
    <property type="nucleotide sequence ID" value="NZ_QNRK01000030.1"/>
</dbReference>
<feature type="transmembrane region" description="Helical" evidence="6">
    <location>
        <begin position="183"/>
        <end position="203"/>
    </location>
</feature>
<dbReference type="Proteomes" id="UP000253529">
    <property type="component" value="Unassembled WGS sequence"/>
</dbReference>
<comment type="caution">
    <text evidence="8">The sequence shown here is derived from an EMBL/GenBank/DDBJ whole genome shotgun (WGS) entry which is preliminary data.</text>
</comment>
<sequence length="531" mass="56812">MSSVAGSLCHESVHKAHTPASETGRPLLAVAAVLLGSVIATLAARLTSFGLADVEGAVHAGFDEGAWITTAFTVGQMMIALMSSWLGMAFGVRRVLLVSCALFAVSNFLLPFSPDLRSVLALQTVSGLSSGTFIPLTIGVVMLNLPPRLRIYGVAAYAMNLELSLNVSASIEGYFDTNWSWRWIFWDSALLAPVMWSCVWFGVPRQAFNRGLFRNADWAGMLFASAGLSVLYAALDQGNRLDWFNSGLIVGLMLAGALLIAAFLAHELTHEKPWINLRFAASGNLPLIALTISFFRMVILSTSYLIPQYLITVQGYRALEVGGALIWIAMPQFLLAPIIATILRFVDPRVPLALGFALIGIACAMAGQLTGDWASDQFMPSQLLQAAGQTFALTSVVWLALRHLQPAEILTFGALLQTGRLFGAEIGSAFVQTFVRVREQIHSSFVGQHIVSGAPPTILRLQGYAHAVTSRSLGGPQEAARAAALLAAAARRQSYVLAYVDGFLVLAIAVVVGLLMMLALKDPPEAPAPGA</sequence>
<evidence type="ECO:0000256" key="5">
    <source>
        <dbReference type="ARBA" id="ARBA00023136"/>
    </source>
</evidence>
<feature type="transmembrane region" description="Helical" evidence="6">
    <location>
        <begin position="352"/>
        <end position="371"/>
    </location>
</feature>
<reference evidence="8 9" key="1">
    <citation type="submission" date="2018-06" db="EMBL/GenBank/DDBJ databases">
        <title>Genomic Encyclopedia of Type Strains, Phase IV (KMG-IV): sequencing the most valuable type-strain genomes for metagenomic binning, comparative biology and taxonomic classification.</title>
        <authorList>
            <person name="Goeker M."/>
        </authorList>
    </citation>
    <scope>NUCLEOTIDE SEQUENCE [LARGE SCALE GENOMIC DNA]</scope>
    <source>
        <strain evidence="8 9">DSM 24875</strain>
    </source>
</reference>
<dbReference type="SUPFAM" id="SSF103473">
    <property type="entry name" value="MFS general substrate transporter"/>
    <property type="match status" value="1"/>
</dbReference>
<feature type="transmembrane region" description="Helical" evidence="6">
    <location>
        <begin position="247"/>
        <end position="265"/>
    </location>
</feature>
<evidence type="ECO:0000256" key="3">
    <source>
        <dbReference type="ARBA" id="ARBA00022692"/>
    </source>
</evidence>
<feature type="transmembrane region" description="Helical" evidence="6">
    <location>
        <begin position="496"/>
        <end position="520"/>
    </location>
</feature>
<keyword evidence="5 6" id="KW-0472">Membrane</keyword>
<dbReference type="Pfam" id="PF07690">
    <property type="entry name" value="MFS_1"/>
    <property type="match status" value="1"/>
</dbReference>
<organism evidence="8 9">
    <name type="scientific">Roseiarcus fermentans</name>
    <dbReference type="NCBI Taxonomy" id="1473586"/>
    <lineage>
        <taxon>Bacteria</taxon>
        <taxon>Pseudomonadati</taxon>
        <taxon>Pseudomonadota</taxon>
        <taxon>Alphaproteobacteria</taxon>
        <taxon>Hyphomicrobiales</taxon>
        <taxon>Roseiarcaceae</taxon>
        <taxon>Roseiarcus</taxon>
    </lineage>
</organism>
<dbReference type="GO" id="GO:0016020">
    <property type="term" value="C:membrane"/>
    <property type="evidence" value="ECO:0007669"/>
    <property type="project" value="UniProtKB-SubCell"/>
</dbReference>
<evidence type="ECO:0000256" key="2">
    <source>
        <dbReference type="ARBA" id="ARBA00022448"/>
    </source>
</evidence>
<dbReference type="Gene3D" id="1.20.1250.20">
    <property type="entry name" value="MFS general substrate transporter like domains"/>
    <property type="match status" value="1"/>
</dbReference>
<feature type="transmembrane region" description="Helical" evidence="6">
    <location>
        <begin position="326"/>
        <end position="345"/>
    </location>
</feature>
<feature type="transmembrane region" description="Helical" evidence="6">
    <location>
        <begin position="125"/>
        <end position="145"/>
    </location>
</feature>
<dbReference type="InterPro" id="IPR020846">
    <property type="entry name" value="MFS_dom"/>
</dbReference>
<dbReference type="GO" id="GO:0022857">
    <property type="term" value="F:transmembrane transporter activity"/>
    <property type="evidence" value="ECO:0007669"/>
    <property type="project" value="InterPro"/>
</dbReference>
<evidence type="ECO:0000313" key="8">
    <source>
        <dbReference type="EMBL" id="RBP06492.1"/>
    </source>
</evidence>
<evidence type="ECO:0000256" key="4">
    <source>
        <dbReference type="ARBA" id="ARBA00022989"/>
    </source>
</evidence>
<keyword evidence="3 6" id="KW-0812">Transmembrane</keyword>
<feature type="transmembrane region" description="Helical" evidence="6">
    <location>
        <begin position="215"/>
        <end position="235"/>
    </location>
</feature>
<accession>A0A366EVS8</accession>
<feature type="transmembrane region" description="Helical" evidence="6">
    <location>
        <begin position="152"/>
        <end position="171"/>
    </location>
</feature>
<feature type="domain" description="Major facilitator superfamily (MFS) profile" evidence="7">
    <location>
        <begin position="29"/>
        <end position="525"/>
    </location>
</feature>